<evidence type="ECO:0000313" key="1">
    <source>
        <dbReference type="EMBL" id="MBX48135.1"/>
    </source>
</evidence>
<accession>A0A2P2P066</accession>
<dbReference type="AlphaFoldDB" id="A0A2P2P066"/>
<organism evidence="1">
    <name type="scientific">Rhizophora mucronata</name>
    <name type="common">Asiatic mangrove</name>
    <dbReference type="NCBI Taxonomy" id="61149"/>
    <lineage>
        <taxon>Eukaryota</taxon>
        <taxon>Viridiplantae</taxon>
        <taxon>Streptophyta</taxon>
        <taxon>Embryophyta</taxon>
        <taxon>Tracheophyta</taxon>
        <taxon>Spermatophyta</taxon>
        <taxon>Magnoliopsida</taxon>
        <taxon>eudicotyledons</taxon>
        <taxon>Gunneridae</taxon>
        <taxon>Pentapetalae</taxon>
        <taxon>rosids</taxon>
        <taxon>fabids</taxon>
        <taxon>Malpighiales</taxon>
        <taxon>Rhizophoraceae</taxon>
        <taxon>Rhizophora</taxon>
    </lineage>
</organism>
<dbReference type="EMBL" id="GGEC01067651">
    <property type="protein sequence ID" value="MBX48135.1"/>
    <property type="molecule type" value="Transcribed_RNA"/>
</dbReference>
<reference evidence="1" key="1">
    <citation type="submission" date="2018-02" db="EMBL/GenBank/DDBJ databases">
        <title>Rhizophora mucronata_Transcriptome.</title>
        <authorList>
            <person name="Meera S.P."/>
            <person name="Sreeshan A."/>
            <person name="Augustine A."/>
        </authorList>
    </citation>
    <scope>NUCLEOTIDE SEQUENCE</scope>
    <source>
        <tissue evidence="1">Leaf</tissue>
    </source>
</reference>
<name>A0A2P2P066_RHIMU</name>
<proteinExistence type="predicted"/>
<sequence length="38" mass="4340">MIYAVLCHVPSAQSHQLSLTPLKKKFACQYKSLELHIL</sequence>
<protein>
    <submittedName>
        <fullName evidence="1">Uncharacterized protein</fullName>
    </submittedName>
</protein>